<keyword evidence="1" id="KW-0472">Membrane</keyword>
<keyword evidence="1" id="KW-0812">Transmembrane</keyword>
<evidence type="ECO:0000256" key="1">
    <source>
        <dbReference type="SAM" id="Phobius"/>
    </source>
</evidence>
<sequence length="153" mass="17526">MKTGNRVRLSEKLNAELDEIRQEHVASISSQLKSFRIDLKNIVGAAQHTIASDTRQFQTETASIFETRLRAIRLWLTISPWLIAAMVLTGIALMMAASFFWTVHLTRSELTEMGLTRIERPQGTWLILDPSKTRLRTCTMGERHVTCIRIEED</sequence>
<accession>A0A0M6YM09</accession>
<proteinExistence type="predicted"/>
<reference evidence="2 3" key="1">
    <citation type="submission" date="2015-07" db="EMBL/GenBank/DDBJ databases">
        <authorList>
            <person name="Noorani M."/>
        </authorList>
    </citation>
    <scope>NUCLEOTIDE SEQUENCE [LARGE SCALE GENOMIC DNA]</scope>
    <source>
        <strain evidence="2 3">CECT 7802</strain>
    </source>
</reference>
<keyword evidence="3" id="KW-1185">Reference proteome</keyword>
<name>A0A0M6YM09_9RHOB</name>
<dbReference type="AlphaFoldDB" id="A0A0M6YM09"/>
<feature type="transmembrane region" description="Helical" evidence="1">
    <location>
        <begin position="74"/>
        <end position="101"/>
    </location>
</feature>
<organism evidence="2 3">
    <name type="scientific">Jannaschia donghaensis</name>
    <dbReference type="NCBI Taxonomy" id="420998"/>
    <lineage>
        <taxon>Bacteria</taxon>
        <taxon>Pseudomonadati</taxon>
        <taxon>Pseudomonadota</taxon>
        <taxon>Alphaproteobacteria</taxon>
        <taxon>Rhodobacterales</taxon>
        <taxon>Roseobacteraceae</taxon>
        <taxon>Jannaschia</taxon>
    </lineage>
</organism>
<keyword evidence="1" id="KW-1133">Transmembrane helix</keyword>
<protein>
    <submittedName>
        <fullName evidence="2">Uncharacterized protein</fullName>
    </submittedName>
</protein>
<gene>
    <name evidence="2" type="ORF">JDO7802_03441</name>
</gene>
<dbReference type="EMBL" id="CXSU01000012">
    <property type="protein sequence ID" value="CTQ51402.1"/>
    <property type="molecule type" value="Genomic_DNA"/>
</dbReference>
<evidence type="ECO:0000313" key="3">
    <source>
        <dbReference type="Proteomes" id="UP000049222"/>
    </source>
</evidence>
<dbReference type="Proteomes" id="UP000049222">
    <property type="component" value="Unassembled WGS sequence"/>
</dbReference>
<evidence type="ECO:0000313" key="2">
    <source>
        <dbReference type="EMBL" id="CTQ51402.1"/>
    </source>
</evidence>